<evidence type="ECO:0008006" key="2">
    <source>
        <dbReference type="Google" id="ProtNLM"/>
    </source>
</evidence>
<dbReference type="PANTHER" id="PTHR42870:SF1">
    <property type="entry name" value="NON-SPECIFIC LIPID-TRANSFER PROTEIN-LIKE 2"/>
    <property type="match status" value="1"/>
</dbReference>
<dbReference type="GO" id="GO:0016746">
    <property type="term" value="F:acyltransferase activity"/>
    <property type="evidence" value="ECO:0007669"/>
    <property type="project" value="InterPro"/>
</dbReference>
<proteinExistence type="predicted"/>
<sequence length="75" mass="8038">MRKVAVIGVGETKFSGAQKKTNVELFTEAAMDAINEANLKPKDMQALFVGNALGGFEEGQQTVQTFIADNIGSFN</sequence>
<name>X1RL47_9ZZZZ</name>
<dbReference type="EMBL" id="BARV01037986">
    <property type="protein sequence ID" value="GAI56274.1"/>
    <property type="molecule type" value="Genomic_DNA"/>
</dbReference>
<organism evidence="1">
    <name type="scientific">marine sediment metagenome</name>
    <dbReference type="NCBI Taxonomy" id="412755"/>
    <lineage>
        <taxon>unclassified sequences</taxon>
        <taxon>metagenomes</taxon>
        <taxon>ecological metagenomes</taxon>
    </lineage>
</organism>
<reference evidence="1" key="1">
    <citation type="journal article" date="2014" name="Front. Microbiol.">
        <title>High frequency of phylogenetically diverse reductive dehalogenase-homologous genes in deep subseafloor sedimentary metagenomes.</title>
        <authorList>
            <person name="Kawai M."/>
            <person name="Futagami T."/>
            <person name="Toyoda A."/>
            <person name="Takaki Y."/>
            <person name="Nishi S."/>
            <person name="Hori S."/>
            <person name="Arai W."/>
            <person name="Tsubouchi T."/>
            <person name="Morono Y."/>
            <person name="Uchiyama I."/>
            <person name="Ito T."/>
            <person name="Fujiyama A."/>
            <person name="Inagaki F."/>
            <person name="Takami H."/>
        </authorList>
    </citation>
    <scope>NUCLEOTIDE SEQUENCE</scope>
    <source>
        <strain evidence="1">Expedition CK06-06</strain>
    </source>
</reference>
<comment type="caution">
    <text evidence="1">The sequence shown here is derived from an EMBL/GenBank/DDBJ whole genome shotgun (WGS) entry which is preliminary data.</text>
</comment>
<dbReference type="Gene3D" id="3.40.47.10">
    <property type="match status" value="1"/>
</dbReference>
<dbReference type="InterPro" id="IPR016039">
    <property type="entry name" value="Thiolase-like"/>
</dbReference>
<dbReference type="AlphaFoldDB" id="X1RL47"/>
<dbReference type="SUPFAM" id="SSF53901">
    <property type="entry name" value="Thiolase-like"/>
    <property type="match status" value="1"/>
</dbReference>
<dbReference type="PANTHER" id="PTHR42870">
    <property type="entry name" value="ACETYL-COA C-ACETYLTRANSFERASE"/>
    <property type="match status" value="1"/>
</dbReference>
<accession>X1RL47</accession>
<evidence type="ECO:0000313" key="1">
    <source>
        <dbReference type="EMBL" id="GAI56274.1"/>
    </source>
</evidence>
<protein>
    <recommendedName>
        <fullName evidence="2">Thiolase N-terminal domain-containing protein</fullName>
    </recommendedName>
</protein>
<feature type="non-terminal residue" evidence="1">
    <location>
        <position position="75"/>
    </location>
</feature>
<gene>
    <name evidence="1" type="ORF">S06H3_58639</name>
</gene>